<reference evidence="2 3" key="1">
    <citation type="submission" date="2024-04" db="EMBL/GenBank/DDBJ databases">
        <title>Genome assembly C_amara_ONT_v2.</title>
        <authorList>
            <person name="Yant L."/>
            <person name="Moore C."/>
            <person name="Slenker M."/>
        </authorList>
    </citation>
    <scope>NUCLEOTIDE SEQUENCE [LARGE SCALE GENOMIC DNA]</scope>
    <source>
        <tissue evidence="2">Leaf</tissue>
    </source>
</reference>
<dbReference type="Pfam" id="PF10354">
    <property type="entry name" value="BMT5-like"/>
    <property type="match status" value="1"/>
</dbReference>
<name>A0ABD0ZKP7_CARAN</name>
<dbReference type="PANTHER" id="PTHR11538:SF26">
    <property type="entry name" value="FERREDOXIN-FOLD ANTICODON-BINDING DOMAIN-CONTAINING PROTEIN 1"/>
    <property type="match status" value="1"/>
</dbReference>
<protein>
    <submittedName>
        <fullName evidence="2">Heavy metal-associated isoprenylated plant protein 41</fullName>
    </submittedName>
</protein>
<dbReference type="AlphaFoldDB" id="A0ABD0ZKP7"/>
<dbReference type="PANTHER" id="PTHR11538">
    <property type="entry name" value="PHENYLALANYL-TRNA SYNTHETASE"/>
    <property type="match status" value="1"/>
</dbReference>
<dbReference type="CDD" id="cd02440">
    <property type="entry name" value="AdoMet_MTases"/>
    <property type="match status" value="1"/>
</dbReference>
<dbReference type="FunFam" id="3.40.50.150:FF:000440">
    <property type="entry name" value="Os09g0479300 protein"/>
    <property type="match status" value="1"/>
</dbReference>
<accession>A0ABD0ZKP7</accession>
<evidence type="ECO:0000313" key="2">
    <source>
        <dbReference type="EMBL" id="KAL1189480.1"/>
    </source>
</evidence>
<proteinExistence type="predicted"/>
<keyword evidence="3" id="KW-1185">Reference proteome</keyword>
<dbReference type="EMBL" id="JBANAX010000897">
    <property type="protein sequence ID" value="KAL1189480.1"/>
    <property type="molecule type" value="Genomic_DNA"/>
</dbReference>
<evidence type="ECO:0000259" key="1">
    <source>
        <dbReference type="Pfam" id="PF10354"/>
    </source>
</evidence>
<organism evidence="2 3">
    <name type="scientific">Cardamine amara subsp. amara</name>
    <dbReference type="NCBI Taxonomy" id="228776"/>
    <lineage>
        <taxon>Eukaryota</taxon>
        <taxon>Viridiplantae</taxon>
        <taxon>Streptophyta</taxon>
        <taxon>Embryophyta</taxon>
        <taxon>Tracheophyta</taxon>
        <taxon>Spermatophyta</taxon>
        <taxon>Magnoliopsida</taxon>
        <taxon>eudicotyledons</taxon>
        <taxon>Gunneridae</taxon>
        <taxon>Pentapetalae</taxon>
        <taxon>rosids</taxon>
        <taxon>malvids</taxon>
        <taxon>Brassicales</taxon>
        <taxon>Brassicaceae</taxon>
        <taxon>Cardamineae</taxon>
        <taxon>Cardamine</taxon>
    </lineage>
</organism>
<gene>
    <name evidence="2" type="ORF">V5N11_022422</name>
</gene>
<sequence length="435" mass="51380">MRELSKLTRYGNNDEDEEETWVNHYSSNHRILLVGEGDFSFSHSLAILFGSASNICASSLDSYDEVVRKYKKARSNLETLKRLGASLFHGVDATKLHFHPDLRFRRFDRVIFNFPHAGFHSKESDSSLIRKHRELVLGFFNGASHLVKENGEVHVSHKNKAPFCHWNLEELASRCFLALIQRVAFEKRNYPGYENKRGDGSRCDQPFFLGECSTFKFRLSRVAKEIYAEKVKWRELKCSQAEFEGLRQRPVSFDLSYHGDHNLRQVHDPLVQSREITSPLDPCYNQESRCSQFEDARFPLERDHARFLYMENFRYTERRSLLCQDLPFQRNQHRQEQFPESSVRLTGDGIIQRMLKRTSFPHLYTGESPERRHLLYQDFPVQASQEPLFQRFNRFSERRMLRPTSFLHPYTGESQERSLTRQSNLNIHPPKHWIL</sequence>
<dbReference type="Proteomes" id="UP001558713">
    <property type="component" value="Unassembled WGS sequence"/>
</dbReference>
<evidence type="ECO:0000313" key="3">
    <source>
        <dbReference type="Proteomes" id="UP001558713"/>
    </source>
</evidence>
<comment type="caution">
    <text evidence="2">The sequence shown here is derived from an EMBL/GenBank/DDBJ whole genome shotgun (WGS) entry which is preliminary data.</text>
</comment>
<feature type="domain" description="25S rRNA (uridine-N(3))-methyltransferase BMT5-like" evidence="1">
    <location>
        <begin position="32"/>
        <end position="197"/>
    </location>
</feature>
<dbReference type="InterPro" id="IPR019446">
    <property type="entry name" value="BMT5-like"/>
</dbReference>